<evidence type="ECO:0000256" key="6">
    <source>
        <dbReference type="SAM" id="MobiDB-lite"/>
    </source>
</evidence>
<keyword evidence="9" id="KW-0540">Nuclease</keyword>
<name>A0A6J3KN61_9HYME</name>
<keyword evidence="8" id="KW-1185">Reference proteome</keyword>
<dbReference type="InterPro" id="IPR006677">
    <property type="entry name" value="tRNA_intron_Endonuc_cat-like"/>
</dbReference>
<reference evidence="9" key="1">
    <citation type="submission" date="2025-08" db="UniProtKB">
        <authorList>
            <consortium name="RefSeq"/>
        </authorList>
    </citation>
    <scope>IDENTIFICATION</scope>
    <source>
        <tissue evidence="9">Muscle</tissue>
    </source>
</reference>
<protein>
    <recommendedName>
        <fullName evidence="4">tRNA-splicing endonuclease subunit Sen2</fullName>
        <ecNumber evidence="4">4.6.1.16</ecNumber>
    </recommendedName>
</protein>
<comment type="similarity">
    <text evidence="1 4">Belongs to the tRNA-intron endonuclease family.</text>
</comment>
<accession>A0A6J3KN61</accession>
<evidence type="ECO:0000256" key="1">
    <source>
        <dbReference type="ARBA" id="ARBA00008078"/>
    </source>
</evidence>
<dbReference type="KEGG" id="bvk:117235412"/>
<dbReference type="SUPFAM" id="SSF53032">
    <property type="entry name" value="tRNA-intron endonuclease catalytic domain-like"/>
    <property type="match status" value="1"/>
</dbReference>
<feature type="domain" description="tRNA intron endonuclease catalytic" evidence="7">
    <location>
        <begin position="342"/>
        <end position="430"/>
    </location>
</feature>
<feature type="active site" evidence="5">
    <location>
        <position position="380"/>
    </location>
</feature>
<dbReference type="InterPro" id="IPR011856">
    <property type="entry name" value="tRNA_endonuc-like_dom_sf"/>
</dbReference>
<dbReference type="GO" id="GO:0000213">
    <property type="term" value="F:tRNA-intron lyase activity"/>
    <property type="evidence" value="ECO:0007669"/>
    <property type="project" value="UniProtKB-UniRule"/>
</dbReference>
<evidence type="ECO:0000313" key="8">
    <source>
        <dbReference type="Proteomes" id="UP000504631"/>
    </source>
</evidence>
<dbReference type="GeneID" id="117235412"/>
<evidence type="ECO:0000256" key="2">
    <source>
        <dbReference type="ARBA" id="ARBA00022694"/>
    </source>
</evidence>
<dbReference type="NCBIfam" id="TIGR00324">
    <property type="entry name" value="endA"/>
    <property type="match status" value="1"/>
</dbReference>
<dbReference type="CTD" id="80746"/>
<dbReference type="Gene3D" id="3.40.1350.10">
    <property type="match status" value="1"/>
</dbReference>
<dbReference type="EC" id="4.6.1.16" evidence="4"/>
<dbReference type="InterPro" id="IPR006676">
    <property type="entry name" value="tRNA_splic"/>
</dbReference>
<dbReference type="CDD" id="cd22363">
    <property type="entry name" value="tRNA-intron_lyase_C"/>
    <property type="match status" value="1"/>
</dbReference>
<organism evidence="8 9">
    <name type="scientific">Bombus vosnesenskii</name>
    <dbReference type="NCBI Taxonomy" id="207650"/>
    <lineage>
        <taxon>Eukaryota</taxon>
        <taxon>Metazoa</taxon>
        <taxon>Ecdysozoa</taxon>
        <taxon>Arthropoda</taxon>
        <taxon>Hexapoda</taxon>
        <taxon>Insecta</taxon>
        <taxon>Pterygota</taxon>
        <taxon>Neoptera</taxon>
        <taxon>Endopterygota</taxon>
        <taxon>Hymenoptera</taxon>
        <taxon>Apocrita</taxon>
        <taxon>Aculeata</taxon>
        <taxon>Apoidea</taxon>
        <taxon>Anthophila</taxon>
        <taxon>Apidae</taxon>
        <taxon>Bombus</taxon>
        <taxon>Pyrobombus</taxon>
    </lineage>
</organism>
<dbReference type="GO" id="GO:0003676">
    <property type="term" value="F:nucleic acid binding"/>
    <property type="evidence" value="ECO:0007669"/>
    <property type="project" value="InterPro"/>
</dbReference>
<comment type="function">
    <text evidence="4">Constitutes one of the two catalytic subunit of the tRNA-splicing endonuclease complex, a complex responsible for identification and cleavage of the splice sites in pre-tRNA. It cleaves pre-tRNA at the 5'- and 3'-splice sites to release the intron. The products are an intron and two tRNA half-molecules bearing 2',3'-cyclic phosphate and 5'-OH termini. There are no conserved sequences at the splice sites, but the intron is invariably located at the same site in the gene, placing the splice sites an invariant distance from the constant structural features of the tRNA body.</text>
</comment>
<evidence type="ECO:0000256" key="4">
    <source>
        <dbReference type="PIRNR" id="PIRNR011789"/>
    </source>
</evidence>
<feature type="active site" evidence="5">
    <location>
        <position position="372"/>
    </location>
</feature>
<dbReference type="AlphaFoldDB" id="A0A6J3KN61"/>
<proteinExistence type="inferred from homology"/>
<keyword evidence="9" id="KW-0378">Hydrolase</keyword>
<dbReference type="GO" id="GO:0000379">
    <property type="term" value="P:tRNA-type intron splice site recognition and cleavage"/>
    <property type="evidence" value="ECO:0007669"/>
    <property type="project" value="TreeGrafter"/>
</dbReference>
<dbReference type="InterPro" id="IPR036167">
    <property type="entry name" value="tRNA_intron_Endo_cat-like_sf"/>
</dbReference>
<keyword evidence="3 4" id="KW-0456">Lyase</keyword>
<evidence type="ECO:0000256" key="3">
    <source>
        <dbReference type="ARBA" id="ARBA00023239"/>
    </source>
</evidence>
<dbReference type="Pfam" id="PF01974">
    <property type="entry name" value="tRNA_int_endo"/>
    <property type="match status" value="1"/>
</dbReference>
<gene>
    <name evidence="9" type="primary">LOC117235412</name>
</gene>
<dbReference type="Proteomes" id="UP000504631">
    <property type="component" value="Unplaced"/>
</dbReference>
<evidence type="ECO:0000313" key="9">
    <source>
        <dbReference type="RefSeq" id="XP_033353294.1"/>
    </source>
</evidence>
<evidence type="ECO:0000256" key="5">
    <source>
        <dbReference type="PIRSR" id="PIRSR011789-1"/>
    </source>
</evidence>
<feature type="active site" evidence="5">
    <location>
        <position position="423"/>
    </location>
</feature>
<dbReference type="InterPro" id="IPR016589">
    <property type="entry name" value="tRNA_splic_SEN2"/>
</dbReference>
<keyword evidence="2 4" id="KW-0819">tRNA processing</keyword>
<dbReference type="PANTHER" id="PTHR21227">
    <property type="entry name" value="TRNA-SPLICING ENDONUCLEASE SUBUNIT SEN2"/>
    <property type="match status" value="1"/>
</dbReference>
<dbReference type="GO" id="GO:0000214">
    <property type="term" value="C:tRNA-intron endonuclease complex"/>
    <property type="evidence" value="ECO:0007669"/>
    <property type="project" value="UniProtKB-UniRule"/>
</dbReference>
<evidence type="ECO:0000259" key="7">
    <source>
        <dbReference type="Pfam" id="PF01974"/>
    </source>
</evidence>
<keyword evidence="9" id="KW-0255">Endonuclease</keyword>
<sequence>MLNQQVIKLNNINFSVPRQNCLTSESSNESLLTEMSTKTADKHWRNSVKFCNQDEWTTYTAHLTDLGSCIIDPNEIVAIHSMGFFGKGSLSRGFPSFGKTQYGAPPVIRNRQWLRRQEWLKQFNELSMEPNSTQTNPEENKCEIIIMNSYSTRPNDDDVELLSVKISPKQNNPDIIEVDANSAHLDEKHKKNQQTDEELEVDGTISNSTKEDDALIIIENKSNKQCNNIDNNQKGSIENEEKSPSSFSLEENDIYFTENNLDVQNKLLVLPDSDSETENYLQKIKPKIECESFPIQETLHLTFEETFFLLYGLGCLNLIDFDGNLLDIDSAWHIFCKTDKNFISKYVVYHYFRSKGWVVKPGLKYGGDFLLYKQGPPFYHASYIVIIDTLDSDSLITDQDKRMHKLTWNSLLGLERLSETTAKEILFAQVLWPSSALQTSDSLNVDLLSEFSVRELLWRRWNPKHKDIEEEDDDSY</sequence>
<dbReference type="PIRSF" id="PIRSF011789">
    <property type="entry name" value="tRNA_splic_SEN2"/>
    <property type="match status" value="1"/>
</dbReference>
<feature type="region of interest" description="Disordered" evidence="6">
    <location>
        <begin position="182"/>
        <end position="206"/>
    </location>
</feature>
<dbReference type="PANTHER" id="PTHR21227:SF0">
    <property type="entry name" value="TRNA-SPLICING ENDONUCLEASE SUBUNIT SEN2"/>
    <property type="match status" value="1"/>
</dbReference>
<dbReference type="GO" id="GO:0005737">
    <property type="term" value="C:cytoplasm"/>
    <property type="evidence" value="ECO:0007669"/>
    <property type="project" value="TreeGrafter"/>
</dbReference>
<dbReference type="RefSeq" id="XP_033353294.1">
    <property type="nucleotide sequence ID" value="XM_033497403.1"/>
</dbReference>